<dbReference type="AlphaFoldDB" id="F3KJQ8"/>
<keyword evidence="1" id="KW-0812">Transmembrane</keyword>
<keyword evidence="1" id="KW-0472">Membrane</keyword>
<feature type="transmembrane region" description="Helical" evidence="1">
    <location>
        <begin position="37"/>
        <end position="60"/>
    </location>
</feature>
<dbReference type="STRING" id="886738.Nlim_0716"/>
<protein>
    <submittedName>
        <fullName evidence="2">Uncharacterized protein</fullName>
    </submittedName>
</protein>
<sequence length="132" mass="15381">MKVFDWKTYIFTAIAVLSFSNFMVVLFGHTIPGGFLSFFKIAGEVIILGAVFLFALAWLLKARPHNRPKKYSVVVFDVYGKKSEIVDIRTEFKTHDVAWSFMKQYKETYPLYNFAMVATLSKKDRPTIFRYI</sequence>
<dbReference type="HOGENOM" id="CLU_1912248_0_0_2"/>
<dbReference type="EMBL" id="AEGP01000029">
    <property type="protein sequence ID" value="EGG42535.1"/>
    <property type="molecule type" value="Genomic_DNA"/>
</dbReference>
<evidence type="ECO:0000313" key="2">
    <source>
        <dbReference type="EMBL" id="EGG42535.1"/>
    </source>
</evidence>
<keyword evidence="1" id="KW-1133">Transmembrane helix</keyword>
<evidence type="ECO:0000256" key="1">
    <source>
        <dbReference type="SAM" id="Phobius"/>
    </source>
</evidence>
<dbReference type="Proteomes" id="UP000004348">
    <property type="component" value="Chromosome"/>
</dbReference>
<dbReference type="PATRIC" id="fig|886738.10.peg.795"/>
<feature type="transmembrane region" description="Helical" evidence="1">
    <location>
        <begin position="9"/>
        <end position="31"/>
    </location>
</feature>
<proteinExistence type="predicted"/>
<comment type="caution">
    <text evidence="2">The sequence shown here is derived from an EMBL/GenBank/DDBJ whole genome shotgun (WGS) entry which is preliminary data.</text>
</comment>
<gene>
    <name evidence="2" type="ORF">Nlim_0716</name>
</gene>
<reference evidence="2" key="1">
    <citation type="journal article" date="2011" name="PLoS ONE">
        <title>Genome of a low-salinity ammonia-oxidizing archaeon determined by single-cell and metagenomic analysis.</title>
        <authorList>
            <person name="Blainey P.C."/>
            <person name="Mosier A.C."/>
            <person name="Potanina A."/>
            <person name="Francis C.A."/>
            <person name="Quake S.R."/>
        </authorList>
    </citation>
    <scope>NUCLEOTIDE SEQUENCE [LARGE SCALE GENOMIC DNA]</scope>
    <source>
        <strain evidence="2">SFB1</strain>
    </source>
</reference>
<organism evidence="2">
    <name type="scientific">Candidatus Nitrosarchaeum limnium SFB1</name>
    <dbReference type="NCBI Taxonomy" id="886738"/>
    <lineage>
        <taxon>Archaea</taxon>
        <taxon>Nitrososphaerota</taxon>
        <taxon>Nitrososphaeria</taxon>
        <taxon>Nitrosopumilales</taxon>
        <taxon>Nitrosopumilaceae</taxon>
        <taxon>Nitrosarchaeum</taxon>
    </lineage>
</organism>
<name>F3KJQ8_9ARCH</name>
<accession>F3KJQ8</accession>